<sequence length="81" mass="9045">MSFPRTVLSYTAMVALLGVGFGLWCVIAPGEDRRREQVKNLHGLNPVTMEETKKRNFQLMQALEEAAATNNNIARSRGPLK</sequence>
<dbReference type="FunCoup" id="A0A7N8WPR1">
    <property type="interactions" value="408"/>
</dbReference>
<evidence type="ECO:0000256" key="7">
    <source>
        <dbReference type="ARBA" id="ARBA00022989"/>
    </source>
</evidence>
<evidence type="ECO:0000256" key="4">
    <source>
        <dbReference type="ARBA" id="ARBA00016475"/>
    </source>
</evidence>
<dbReference type="GO" id="GO:0034551">
    <property type="term" value="P:mitochondrial respiratory chain complex III assembly"/>
    <property type="evidence" value="ECO:0007669"/>
    <property type="project" value="InterPro"/>
</dbReference>
<dbReference type="GO" id="GO:0006754">
    <property type="term" value="P:ATP biosynthetic process"/>
    <property type="evidence" value="ECO:0007669"/>
    <property type="project" value="UniProtKB-KW"/>
</dbReference>
<evidence type="ECO:0000313" key="13">
    <source>
        <dbReference type="Proteomes" id="UP000261640"/>
    </source>
</evidence>
<evidence type="ECO:0000256" key="8">
    <source>
        <dbReference type="ARBA" id="ARBA00023128"/>
    </source>
</evidence>
<evidence type="ECO:0000256" key="1">
    <source>
        <dbReference type="ARBA" id="ARBA00002879"/>
    </source>
</evidence>
<organism evidence="12 13">
    <name type="scientific">Mastacembelus armatus</name>
    <name type="common">zig-zag eel</name>
    <dbReference type="NCBI Taxonomy" id="205130"/>
    <lineage>
        <taxon>Eukaryota</taxon>
        <taxon>Metazoa</taxon>
        <taxon>Chordata</taxon>
        <taxon>Craniata</taxon>
        <taxon>Vertebrata</taxon>
        <taxon>Euteleostomi</taxon>
        <taxon>Actinopterygii</taxon>
        <taxon>Neopterygii</taxon>
        <taxon>Teleostei</taxon>
        <taxon>Neoteleostei</taxon>
        <taxon>Acanthomorphata</taxon>
        <taxon>Anabantaria</taxon>
        <taxon>Synbranchiformes</taxon>
        <taxon>Mastacembelidae</taxon>
        <taxon>Mastacembelus</taxon>
    </lineage>
</organism>
<accession>A0A7N8WPR1</accession>
<dbReference type="Ensembl" id="ENSMAMT00000056326.1">
    <property type="protein sequence ID" value="ENSMAMP00000038601.1"/>
    <property type="gene ID" value="ENSMAMG00000026880.1"/>
</dbReference>
<dbReference type="Proteomes" id="UP000261640">
    <property type="component" value="Unplaced"/>
</dbReference>
<keyword evidence="13" id="KW-1185">Reference proteome</keyword>
<dbReference type="Pfam" id="PF15141">
    <property type="entry name" value="UQCC3"/>
    <property type="match status" value="1"/>
</dbReference>
<protein>
    <recommendedName>
        <fullName evidence="4">Ubiquinol-cytochrome-c reductase complex assembly factor 3</fullName>
    </recommendedName>
</protein>
<evidence type="ECO:0000256" key="3">
    <source>
        <dbReference type="ARBA" id="ARBA00006970"/>
    </source>
</evidence>
<evidence type="ECO:0000313" key="12">
    <source>
        <dbReference type="Ensembl" id="ENSMAMP00000038601.1"/>
    </source>
</evidence>
<comment type="similarity">
    <text evidence="3">Belongs to the UQCC3 family.</text>
</comment>
<keyword evidence="6" id="KW-0999">Mitochondrion inner membrane</keyword>
<dbReference type="PANTHER" id="PTHR36465:SF1">
    <property type="entry name" value="UBIQUINOL-CYTOCHROME-C REDUCTASE COMPLEX ASSEMBLY FACTOR 3"/>
    <property type="match status" value="1"/>
</dbReference>
<dbReference type="PANTHER" id="PTHR36465">
    <property type="entry name" value="UBIQUINOL-CYTOCHROME-C REDUCTASE COMPLEX ASSEMBLY FACTOR 3"/>
    <property type="match status" value="1"/>
</dbReference>
<evidence type="ECO:0000256" key="9">
    <source>
        <dbReference type="ARBA" id="ARBA00023136"/>
    </source>
</evidence>
<evidence type="ECO:0000256" key="2">
    <source>
        <dbReference type="ARBA" id="ARBA00004434"/>
    </source>
</evidence>
<keyword evidence="8" id="KW-0496">Mitochondrion</keyword>
<dbReference type="OrthoDB" id="9884264at2759"/>
<name>A0A7N8WPR1_9TELE</name>
<dbReference type="InterPro" id="IPR027896">
    <property type="entry name" value="UQCC3"/>
</dbReference>
<dbReference type="InParanoid" id="A0A7N8WPR1"/>
<evidence type="ECO:0000256" key="6">
    <source>
        <dbReference type="ARBA" id="ARBA00022792"/>
    </source>
</evidence>
<dbReference type="CTD" id="790955"/>
<proteinExistence type="inferred from homology"/>
<evidence type="ECO:0000256" key="5">
    <source>
        <dbReference type="ARBA" id="ARBA00022692"/>
    </source>
</evidence>
<comment type="subcellular location">
    <subcellularLocation>
        <location evidence="2">Mitochondrion inner membrane</location>
        <topology evidence="2">Single-pass membrane protein</topology>
    </subcellularLocation>
</comment>
<keyword evidence="9 11" id="KW-0472">Membrane</keyword>
<reference evidence="12" key="1">
    <citation type="submission" date="2025-08" db="UniProtKB">
        <authorList>
            <consortium name="Ensembl"/>
        </authorList>
    </citation>
    <scope>IDENTIFICATION</scope>
</reference>
<reference evidence="12" key="2">
    <citation type="submission" date="2025-09" db="UniProtKB">
        <authorList>
            <consortium name="Ensembl"/>
        </authorList>
    </citation>
    <scope>IDENTIFICATION</scope>
</reference>
<keyword evidence="10" id="KW-0066">ATP synthesis</keyword>
<comment type="function">
    <text evidence="1">Required for the assembly of the ubiquinol-cytochrome c reductase complex (mitochondrial respiratory chain complex III or cytochrome b-c1 complex), mediating cytochrome b recruitment and probably stabilization within the complex. Thereby, plays an important role in ATP production by mitochondria. Cardiolipin-binding protein, it may also control the cardiolipin composition of mitochondria membranes and their morphology.</text>
</comment>
<dbReference type="AlphaFoldDB" id="A0A7N8WPR1"/>
<dbReference type="GeneID" id="113138972"/>
<keyword evidence="7 11" id="KW-1133">Transmembrane helix</keyword>
<evidence type="ECO:0000256" key="11">
    <source>
        <dbReference type="SAM" id="Phobius"/>
    </source>
</evidence>
<dbReference type="RefSeq" id="XP_026177669.1">
    <property type="nucleotide sequence ID" value="XM_026321884.1"/>
</dbReference>
<feature type="transmembrane region" description="Helical" evidence="11">
    <location>
        <begin position="6"/>
        <end position="27"/>
    </location>
</feature>
<dbReference type="GO" id="GO:0005743">
    <property type="term" value="C:mitochondrial inner membrane"/>
    <property type="evidence" value="ECO:0007669"/>
    <property type="project" value="UniProtKB-SubCell"/>
</dbReference>
<keyword evidence="5 11" id="KW-0812">Transmembrane</keyword>
<evidence type="ECO:0000256" key="10">
    <source>
        <dbReference type="ARBA" id="ARBA00023310"/>
    </source>
</evidence>